<dbReference type="GO" id="GO:0005524">
    <property type="term" value="F:ATP binding"/>
    <property type="evidence" value="ECO:0007669"/>
    <property type="project" value="UniProtKB-KW"/>
</dbReference>
<dbReference type="STRING" id="88036.D8SZB8"/>
<dbReference type="GO" id="GO:0006418">
    <property type="term" value="P:tRNA aminoacylation for protein translation"/>
    <property type="evidence" value="ECO:0007669"/>
    <property type="project" value="InterPro"/>
</dbReference>
<dbReference type="GO" id="GO:0004812">
    <property type="term" value="F:aminoacyl-tRNA ligase activity"/>
    <property type="evidence" value="ECO:0007669"/>
    <property type="project" value="UniProtKB-KW"/>
</dbReference>
<keyword evidence="2" id="KW-0547">Nucleotide-binding</keyword>
<dbReference type="eggNOG" id="KOG0433">
    <property type="taxonomic scope" value="Eukaryota"/>
</dbReference>
<evidence type="ECO:0000256" key="3">
    <source>
        <dbReference type="ARBA" id="ARBA00022840"/>
    </source>
</evidence>
<dbReference type="Proteomes" id="UP000001514">
    <property type="component" value="Unassembled WGS sequence"/>
</dbReference>
<evidence type="ECO:0000256" key="5">
    <source>
        <dbReference type="ARBA" id="ARBA00023146"/>
    </source>
</evidence>
<evidence type="ECO:0000256" key="2">
    <source>
        <dbReference type="ARBA" id="ARBA00022741"/>
    </source>
</evidence>
<keyword evidence="4" id="KW-0648">Protein biosynthesis</keyword>
<evidence type="ECO:0000313" key="7">
    <source>
        <dbReference type="EMBL" id="EFJ10183.1"/>
    </source>
</evidence>
<accession>D8SZB8</accession>
<evidence type="ECO:0000256" key="4">
    <source>
        <dbReference type="ARBA" id="ARBA00022917"/>
    </source>
</evidence>
<evidence type="ECO:0000313" key="8">
    <source>
        <dbReference type="Proteomes" id="UP000001514"/>
    </source>
</evidence>
<dbReference type="SUPFAM" id="SSF47323">
    <property type="entry name" value="Anticodon-binding domain of a subclass of class I aminoacyl-tRNA synthetases"/>
    <property type="match status" value="1"/>
</dbReference>
<dbReference type="InterPro" id="IPR050081">
    <property type="entry name" value="Ile-tRNA_ligase"/>
</dbReference>
<feature type="domain" description="Methionyl/Valyl/Leucyl/Isoleucyl-tRNA synthetase anticodon-binding" evidence="6">
    <location>
        <begin position="88"/>
        <end position="154"/>
    </location>
</feature>
<dbReference type="KEGG" id="smo:SELMODRAFT_427360"/>
<dbReference type="EMBL" id="GL377655">
    <property type="protein sequence ID" value="EFJ10183.1"/>
    <property type="molecule type" value="Genomic_DNA"/>
</dbReference>
<dbReference type="AlphaFoldDB" id="D8SZB8"/>
<keyword evidence="8" id="KW-1185">Reference proteome</keyword>
<keyword evidence="3" id="KW-0067">ATP-binding</keyword>
<dbReference type="InterPro" id="IPR013155">
    <property type="entry name" value="M/V/L/I-tRNA-synth_anticd-bd"/>
</dbReference>
<dbReference type="Gene3D" id="1.10.730.20">
    <property type="match status" value="1"/>
</dbReference>
<dbReference type="Gramene" id="EFJ10183">
    <property type="protein sequence ID" value="EFJ10183"/>
    <property type="gene ID" value="SELMODRAFT_427360"/>
</dbReference>
<evidence type="ECO:0000256" key="1">
    <source>
        <dbReference type="ARBA" id="ARBA00022598"/>
    </source>
</evidence>
<dbReference type="InterPro" id="IPR009080">
    <property type="entry name" value="tRNAsynth_Ia_anticodon-bd"/>
</dbReference>
<organism evidence="8">
    <name type="scientific">Selaginella moellendorffii</name>
    <name type="common">Spikemoss</name>
    <dbReference type="NCBI Taxonomy" id="88036"/>
    <lineage>
        <taxon>Eukaryota</taxon>
        <taxon>Viridiplantae</taxon>
        <taxon>Streptophyta</taxon>
        <taxon>Embryophyta</taxon>
        <taxon>Tracheophyta</taxon>
        <taxon>Lycopodiopsida</taxon>
        <taxon>Selaginellales</taxon>
        <taxon>Selaginellaceae</taxon>
        <taxon>Selaginella</taxon>
    </lineage>
</organism>
<proteinExistence type="predicted"/>
<dbReference type="Pfam" id="PF08264">
    <property type="entry name" value="Anticodon_1"/>
    <property type="match status" value="1"/>
</dbReference>
<dbReference type="HOGENOM" id="CLU_1470596_0_0_1"/>
<dbReference type="InParanoid" id="D8SZB8"/>
<dbReference type="PANTHER" id="PTHR42765:SF1">
    <property type="entry name" value="ISOLEUCINE--TRNA LIGASE, MITOCHONDRIAL"/>
    <property type="match status" value="1"/>
</dbReference>
<evidence type="ECO:0000259" key="6">
    <source>
        <dbReference type="Pfam" id="PF08264"/>
    </source>
</evidence>
<name>D8SZB8_SELML</name>
<sequence length="184" mass="20558">MRRGAGVEVVVPECENWIDPVPGSFQETRVAKDHGLTSSDTGRTGPGTLVTGELCSSEKAPQIALPLGSAALRKFLKAVGDFHQEEIGQLASVVDSLKDSLDEYQFGKFFQSVQQYAVLDLSKFYLEILKDRLYLGGYDSSTRRSCQTVLIEYHQLFHTWQRTHDQKGSKAESASEAWWTKLDP</sequence>
<dbReference type="PANTHER" id="PTHR42765">
    <property type="entry name" value="SOLEUCYL-TRNA SYNTHETASE"/>
    <property type="match status" value="1"/>
</dbReference>
<protein>
    <recommendedName>
        <fullName evidence="6">Methionyl/Valyl/Leucyl/Isoleucyl-tRNA synthetase anticodon-binding domain-containing protein</fullName>
    </recommendedName>
</protein>
<keyword evidence="5" id="KW-0030">Aminoacyl-tRNA synthetase</keyword>
<keyword evidence="1" id="KW-0436">Ligase</keyword>
<reference evidence="7 8" key="1">
    <citation type="journal article" date="2011" name="Science">
        <title>The Selaginella genome identifies genetic changes associated with the evolution of vascular plants.</title>
        <authorList>
            <person name="Banks J.A."/>
            <person name="Nishiyama T."/>
            <person name="Hasebe M."/>
            <person name="Bowman J.L."/>
            <person name="Gribskov M."/>
            <person name="dePamphilis C."/>
            <person name="Albert V.A."/>
            <person name="Aono N."/>
            <person name="Aoyama T."/>
            <person name="Ambrose B.A."/>
            <person name="Ashton N.W."/>
            <person name="Axtell M.J."/>
            <person name="Barker E."/>
            <person name="Barker M.S."/>
            <person name="Bennetzen J.L."/>
            <person name="Bonawitz N.D."/>
            <person name="Chapple C."/>
            <person name="Cheng C."/>
            <person name="Correa L.G."/>
            <person name="Dacre M."/>
            <person name="DeBarry J."/>
            <person name="Dreyer I."/>
            <person name="Elias M."/>
            <person name="Engstrom E.M."/>
            <person name="Estelle M."/>
            <person name="Feng L."/>
            <person name="Finet C."/>
            <person name="Floyd S.K."/>
            <person name="Frommer W.B."/>
            <person name="Fujita T."/>
            <person name="Gramzow L."/>
            <person name="Gutensohn M."/>
            <person name="Harholt J."/>
            <person name="Hattori M."/>
            <person name="Heyl A."/>
            <person name="Hirai T."/>
            <person name="Hiwatashi Y."/>
            <person name="Ishikawa M."/>
            <person name="Iwata M."/>
            <person name="Karol K.G."/>
            <person name="Koehler B."/>
            <person name="Kolukisaoglu U."/>
            <person name="Kubo M."/>
            <person name="Kurata T."/>
            <person name="Lalonde S."/>
            <person name="Li K."/>
            <person name="Li Y."/>
            <person name="Litt A."/>
            <person name="Lyons E."/>
            <person name="Manning G."/>
            <person name="Maruyama T."/>
            <person name="Michael T.P."/>
            <person name="Mikami K."/>
            <person name="Miyazaki S."/>
            <person name="Morinaga S."/>
            <person name="Murata T."/>
            <person name="Mueller-Roeber B."/>
            <person name="Nelson D.R."/>
            <person name="Obara M."/>
            <person name="Oguri Y."/>
            <person name="Olmstead R.G."/>
            <person name="Onodera N."/>
            <person name="Petersen B.L."/>
            <person name="Pils B."/>
            <person name="Prigge M."/>
            <person name="Rensing S.A."/>
            <person name="Riano-Pachon D.M."/>
            <person name="Roberts A.W."/>
            <person name="Sato Y."/>
            <person name="Scheller H.V."/>
            <person name="Schulz B."/>
            <person name="Schulz C."/>
            <person name="Shakirov E.V."/>
            <person name="Shibagaki N."/>
            <person name="Shinohara N."/>
            <person name="Shippen D.E."/>
            <person name="Soerensen I."/>
            <person name="Sotooka R."/>
            <person name="Sugimoto N."/>
            <person name="Sugita M."/>
            <person name="Sumikawa N."/>
            <person name="Tanurdzic M."/>
            <person name="Theissen G."/>
            <person name="Ulvskov P."/>
            <person name="Wakazuki S."/>
            <person name="Weng J.K."/>
            <person name="Willats W.W."/>
            <person name="Wipf D."/>
            <person name="Wolf P.G."/>
            <person name="Yang L."/>
            <person name="Zimmer A.D."/>
            <person name="Zhu Q."/>
            <person name="Mitros T."/>
            <person name="Hellsten U."/>
            <person name="Loque D."/>
            <person name="Otillar R."/>
            <person name="Salamov A."/>
            <person name="Schmutz J."/>
            <person name="Shapiro H."/>
            <person name="Lindquist E."/>
            <person name="Lucas S."/>
            <person name="Rokhsar D."/>
            <person name="Grigoriev I.V."/>
        </authorList>
    </citation>
    <scope>NUCLEOTIDE SEQUENCE [LARGE SCALE GENOMIC DNA]</scope>
</reference>
<gene>
    <name evidence="7" type="ORF">SELMODRAFT_427360</name>
</gene>